<evidence type="ECO:0000313" key="7">
    <source>
        <dbReference type="Proteomes" id="UP001155587"/>
    </source>
</evidence>
<protein>
    <submittedName>
        <fullName evidence="6">Carbohydrate kinase</fullName>
    </submittedName>
</protein>
<dbReference type="InterPro" id="IPR050406">
    <property type="entry name" value="FGGY_Carb_Kinase"/>
</dbReference>
<dbReference type="InterPro" id="IPR018484">
    <property type="entry name" value="FGGY_N"/>
</dbReference>
<dbReference type="PANTHER" id="PTHR43095">
    <property type="entry name" value="SUGAR KINASE"/>
    <property type="match status" value="1"/>
</dbReference>
<dbReference type="Gene3D" id="3.30.420.40">
    <property type="match status" value="2"/>
</dbReference>
<keyword evidence="7" id="KW-1185">Reference proteome</keyword>
<feature type="domain" description="Carbohydrate kinase FGGY N-terminal" evidence="4">
    <location>
        <begin position="3"/>
        <end position="249"/>
    </location>
</feature>
<evidence type="ECO:0000256" key="1">
    <source>
        <dbReference type="ARBA" id="ARBA00009156"/>
    </source>
</evidence>
<reference evidence="6" key="1">
    <citation type="submission" date="2022-02" db="EMBL/GenBank/DDBJ databases">
        <title>Vibrio sp. nov, a new bacterium isolated from seawater.</title>
        <authorList>
            <person name="Yuan Y."/>
        </authorList>
    </citation>
    <scope>NUCLEOTIDE SEQUENCE</scope>
    <source>
        <strain evidence="6">ZSDZ65</strain>
    </source>
</reference>
<dbReference type="PIRSF" id="PIRSF000538">
    <property type="entry name" value="GlpK"/>
    <property type="match status" value="1"/>
</dbReference>
<feature type="domain" description="Carbohydrate kinase FGGY C-terminal" evidence="5">
    <location>
        <begin position="259"/>
        <end position="443"/>
    </location>
</feature>
<dbReference type="EMBL" id="JAKRRY010000013">
    <property type="protein sequence ID" value="MCW8346603.1"/>
    <property type="molecule type" value="Genomic_DNA"/>
</dbReference>
<dbReference type="AlphaFoldDB" id="A0A9X3CNE9"/>
<accession>A0A9X3CNE9</accession>
<evidence type="ECO:0000313" key="6">
    <source>
        <dbReference type="EMBL" id="MCW8346603.1"/>
    </source>
</evidence>
<evidence type="ECO:0000259" key="5">
    <source>
        <dbReference type="Pfam" id="PF02782"/>
    </source>
</evidence>
<dbReference type="Pfam" id="PF02782">
    <property type="entry name" value="FGGY_C"/>
    <property type="match status" value="1"/>
</dbReference>
<gene>
    <name evidence="6" type="ORF">MD535_11405</name>
</gene>
<dbReference type="PANTHER" id="PTHR43095:SF3">
    <property type="entry name" value="L-XYLULOSE_3-KETO-L-GULONATE KINASE"/>
    <property type="match status" value="1"/>
</dbReference>
<dbReference type="RefSeq" id="WP_265675158.1">
    <property type="nucleotide sequence ID" value="NZ_JAKRRY010000013.1"/>
</dbReference>
<dbReference type="InterPro" id="IPR018485">
    <property type="entry name" value="FGGY_C"/>
</dbReference>
<comment type="similarity">
    <text evidence="1">Belongs to the FGGY kinase family.</text>
</comment>
<dbReference type="Proteomes" id="UP001155587">
    <property type="component" value="Unassembled WGS sequence"/>
</dbReference>
<comment type="caution">
    <text evidence="6">The sequence shown here is derived from an EMBL/GenBank/DDBJ whole genome shotgun (WGS) entry which is preliminary data.</text>
</comment>
<name>A0A9X3CNE9_9VIBR</name>
<evidence type="ECO:0000256" key="3">
    <source>
        <dbReference type="ARBA" id="ARBA00022777"/>
    </source>
</evidence>
<dbReference type="GO" id="GO:0016301">
    <property type="term" value="F:kinase activity"/>
    <property type="evidence" value="ECO:0007669"/>
    <property type="project" value="UniProtKB-KW"/>
</dbReference>
<organism evidence="6 7">
    <name type="scientific">Vibrio qingdaonensis</name>
    <dbReference type="NCBI Taxonomy" id="2829491"/>
    <lineage>
        <taxon>Bacteria</taxon>
        <taxon>Pseudomonadati</taxon>
        <taxon>Pseudomonadota</taxon>
        <taxon>Gammaproteobacteria</taxon>
        <taxon>Vibrionales</taxon>
        <taxon>Vibrionaceae</taxon>
        <taxon>Vibrio</taxon>
    </lineage>
</organism>
<dbReference type="InterPro" id="IPR043129">
    <property type="entry name" value="ATPase_NBD"/>
</dbReference>
<dbReference type="Pfam" id="PF00370">
    <property type="entry name" value="FGGY_N"/>
    <property type="match status" value="1"/>
</dbReference>
<keyword evidence="3 6" id="KW-0418">Kinase</keyword>
<keyword evidence="2" id="KW-0808">Transferase</keyword>
<dbReference type="GO" id="GO:0005975">
    <property type="term" value="P:carbohydrate metabolic process"/>
    <property type="evidence" value="ECO:0007669"/>
    <property type="project" value="InterPro"/>
</dbReference>
<dbReference type="InterPro" id="IPR000577">
    <property type="entry name" value="Carb_kinase_FGGY"/>
</dbReference>
<evidence type="ECO:0000256" key="2">
    <source>
        <dbReference type="ARBA" id="ARBA00022679"/>
    </source>
</evidence>
<dbReference type="CDD" id="cd07802">
    <property type="entry name" value="ASKHA_NBD_FGGY_EcLyxK-like"/>
    <property type="match status" value="1"/>
</dbReference>
<proteinExistence type="inferred from homology"/>
<sequence>MNYYIGIDSGGTFMKAALFDAKGVQHGLARVSASVINDKQGWVERDLDALWGNAVTVIKQLIETTGIDATTIKGVSISAQGKGVYLLDKQGENLGYGIMSSDSRSLPIVKEWLAQGKAQAIYPTTLQTLWTGHPVSIIRWIKENDAKRYANIGAIMMAHDYLRYRLTGEVGAEITNMSESNFFNAITGEYDKALLETFGIEEVWDALPTIVGSDQPAGKITQDVASETGLAAGTPVFGGLFDVVSTAICSGINSNEDTLNYVMGTWSVTSGITKQVTQQDHNFVYGHYAVDGEYIVHEASPTSAGNYEWFADYLGENGELDHAVNQSLVAELEPASSSVFFVPFLYGSNQGLGLKSGFYGLQSHHTKGHLIQAIWEGILFCHNLHLQRMRVRFPNASVLKVTGGPASSPIWMQMLADLTGMTVEVSDVDETGSLGAAMVAMVGSGEFASLEACCQSLGVASSRISPNKDNVERYQRKYQKYQRLVQLFKQFEDEFDV</sequence>
<dbReference type="SUPFAM" id="SSF53067">
    <property type="entry name" value="Actin-like ATPase domain"/>
    <property type="match status" value="2"/>
</dbReference>
<evidence type="ECO:0000259" key="4">
    <source>
        <dbReference type="Pfam" id="PF00370"/>
    </source>
</evidence>